<sequence length="1088" mass="122734">MAIIDEVDRTTVSVTGSSPVVCPENFIKCLKKFYHHWKENETDIWGSSCAIAVATPPPSEDIRYQKSLALSMWFFGHQFPEIIMVFLSRQIHFLCRKKDSDVLKSLKMVSKAVGVDIMLHILGKGDDGSALMDEIICAVCAHSEANHVVVGHLAREKPEGKVLEAWSEKLHGSRLQLFDVSSGFSELLAVKDVSEIIYVKKAAYLAASVMRKYVIPKVEKIIVDERKVTHSKLMVLTEKILLTPINIDVKLKAENIDICYPPIFQSGGKYDLRPAAFSNDEDLYYDSGSVIICAFGAKYSGYCSNVARTFLVDCTAEKCNAYKVLRQAHDAAIAALTPGSKVSCSYQAAVAVVRDKAPELLPFLTKSAGAGIGIEFRETWLSLSEKNDRTLKDGMIFNVSLGFQNLVDKTNNEKTNNDKTKEFSLWLADTVLIWKENPEVLTAFVSKADGDAFYSFDEENAGLPSMKPALKAEVMVSVKPVLKPDLMLPMRENLRSRSRTPKEDLRKQLQSEILKNKTIEAAMRSDAADHNKLLKGHSHSRAMEELVAYKSASDMPGSNRLEIQVDKQNEAILLPIYGVTVPFHVCTVKKVEIRGDSNRGVYVSITFNVPGTASSLHGPHLQNLIFLKAATFLSKDRSHAEEVIKSVKTLQKGVAERTRRASLVSQERLQLCDGMRRDRIQFPDMWIRPTFAGRGRKVPGTLVAHVNGFQYSASKSEKVDIMFNNIKHAFFQPAERDMITLLHFHLYDEIMVGNKKTRDMQFYNEVMDVVDSVGLKRRSAWDPDEIEEEQRERARRKEINGRFELFVKRVSSVWSQPRFDQLGLHFESPSQKLGFNGVHGRTTCYIIPSPSCLVQLVEPPFLVTSLREVEIVCLERVSLGQKSFDMVFVFQDLKRDVVRIEVIPTTSLDKIKDWLNDISMKYYESKLNLNWRQVLKALDHPDSDKNDRWEFLNPDASDSGSENTETEDEKYEPSDSESGSEESDDDDSESESVVNSGEDEVLLAGPDDDGAESWDEMERKARDADMEMGSESDSEDERRRWREKAKRHLNLQHSKGGFPRRGSVPTEGYSLVCLSSRSVISCENIAEF</sequence>
<reference evidence="1" key="2">
    <citation type="submission" date="2025-09" db="UniProtKB">
        <authorList>
            <consortium name="EnsemblPlants"/>
        </authorList>
    </citation>
    <scope>IDENTIFICATION</scope>
</reference>
<keyword evidence="2" id="KW-1185">Reference proteome</keyword>
<evidence type="ECO:0000313" key="2">
    <source>
        <dbReference type="Proteomes" id="UP001732700"/>
    </source>
</evidence>
<proteinExistence type="predicted"/>
<protein>
    <submittedName>
        <fullName evidence="1">Uncharacterized protein</fullName>
    </submittedName>
</protein>
<organism evidence="1 2">
    <name type="scientific">Avena sativa</name>
    <name type="common">Oat</name>
    <dbReference type="NCBI Taxonomy" id="4498"/>
    <lineage>
        <taxon>Eukaryota</taxon>
        <taxon>Viridiplantae</taxon>
        <taxon>Streptophyta</taxon>
        <taxon>Embryophyta</taxon>
        <taxon>Tracheophyta</taxon>
        <taxon>Spermatophyta</taxon>
        <taxon>Magnoliopsida</taxon>
        <taxon>Liliopsida</taxon>
        <taxon>Poales</taxon>
        <taxon>Poaceae</taxon>
        <taxon>BOP clade</taxon>
        <taxon>Pooideae</taxon>
        <taxon>Poodae</taxon>
        <taxon>Poeae</taxon>
        <taxon>Poeae Chloroplast Group 1 (Aveneae type)</taxon>
        <taxon>Aveninae</taxon>
        <taxon>Avena</taxon>
    </lineage>
</organism>
<evidence type="ECO:0000313" key="1">
    <source>
        <dbReference type="EnsemblPlants" id="AVESA.00010b.r2.1CG0111880.1.CDS.1"/>
    </source>
</evidence>
<reference evidence="1" key="1">
    <citation type="submission" date="2021-05" db="EMBL/GenBank/DDBJ databases">
        <authorList>
            <person name="Scholz U."/>
            <person name="Mascher M."/>
            <person name="Fiebig A."/>
        </authorList>
    </citation>
    <scope>NUCLEOTIDE SEQUENCE [LARGE SCALE GENOMIC DNA]</scope>
</reference>
<dbReference type="EnsemblPlants" id="AVESA.00010b.r2.1CG0111880.1">
    <property type="protein sequence ID" value="AVESA.00010b.r2.1CG0111880.1.CDS.1"/>
    <property type="gene ID" value="AVESA.00010b.r2.1CG0111880"/>
</dbReference>
<accession>A0ACD5TQR3</accession>
<name>A0ACD5TQR3_AVESA</name>
<dbReference type="Proteomes" id="UP001732700">
    <property type="component" value="Chromosome 1C"/>
</dbReference>